<evidence type="ECO:0000256" key="1">
    <source>
        <dbReference type="SAM" id="MobiDB-lite"/>
    </source>
</evidence>
<dbReference type="HOGENOM" id="CLU_2278914_0_0_1"/>
<feature type="region of interest" description="Disordered" evidence="1">
    <location>
        <begin position="76"/>
        <end position="102"/>
    </location>
</feature>
<name>U9U6U4_RHIID</name>
<dbReference type="EMBL" id="KI281360">
    <property type="protein sequence ID" value="ESA16070.1"/>
    <property type="molecule type" value="Genomic_DNA"/>
</dbReference>
<sequence length="102" mass="11763">MVNNATCTAKNVQCYLAKKAIETNIASSGDSSQIGHIRYPPVLLKFLALHHKKFRFRVESCSLTVLHHYLYERRPKDRGKIKGPNAEDKEDDSLYRMMPRTL</sequence>
<dbReference type="VEuPathDB" id="FungiDB:RhiirFUN_015339"/>
<organism evidence="2">
    <name type="scientific">Rhizophagus irregularis (strain DAOM 181602 / DAOM 197198 / MUCL 43194)</name>
    <name type="common">Arbuscular mycorrhizal fungus</name>
    <name type="synonym">Glomus intraradices</name>
    <dbReference type="NCBI Taxonomy" id="747089"/>
    <lineage>
        <taxon>Eukaryota</taxon>
        <taxon>Fungi</taxon>
        <taxon>Fungi incertae sedis</taxon>
        <taxon>Mucoromycota</taxon>
        <taxon>Glomeromycotina</taxon>
        <taxon>Glomeromycetes</taxon>
        <taxon>Glomerales</taxon>
        <taxon>Glomeraceae</taxon>
        <taxon>Rhizophagus</taxon>
    </lineage>
</organism>
<reference evidence="2" key="1">
    <citation type="submission" date="2013-07" db="EMBL/GenBank/DDBJ databases">
        <title>The genome of an arbuscular mycorrhizal fungus provides insights into the evolution of the oldest plant symbiosis.</title>
        <authorList>
            <consortium name="DOE Joint Genome Institute"/>
            <person name="Tisserant E."/>
            <person name="Malbreil M."/>
            <person name="Kuo A."/>
            <person name="Kohler A."/>
            <person name="Symeonidi A."/>
            <person name="Balestrini R."/>
            <person name="Charron P."/>
            <person name="Duensing N."/>
            <person name="Frei-dit-Frey N."/>
            <person name="Gianinazzi-Pearson V."/>
            <person name="Gilbert B."/>
            <person name="Handa Y."/>
            <person name="Hijri M."/>
            <person name="Kaul R."/>
            <person name="Kawaguchi M."/>
            <person name="Krajinski F."/>
            <person name="Lammers P."/>
            <person name="Lapierre D."/>
            <person name="Masclaux F.G."/>
            <person name="Murat C."/>
            <person name="Morin E."/>
            <person name="Ndikumana S."/>
            <person name="Pagni M."/>
            <person name="Petitpierre D."/>
            <person name="Requena N."/>
            <person name="Rosikiewicz P."/>
            <person name="Riley R."/>
            <person name="Saito K."/>
            <person name="San Clemente H."/>
            <person name="Shapiro H."/>
            <person name="van Tuinen D."/>
            <person name="Becard G."/>
            <person name="Bonfante P."/>
            <person name="Paszkowski U."/>
            <person name="Shachar-Hill Y."/>
            <person name="Young J.P."/>
            <person name="Sanders I.R."/>
            <person name="Henrissat B."/>
            <person name="Rensing S.A."/>
            <person name="Grigoriev I.V."/>
            <person name="Corradi N."/>
            <person name="Roux C."/>
            <person name="Martin F."/>
        </authorList>
    </citation>
    <scope>NUCLEOTIDE SEQUENCE</scope>
    <source>
        <strain evidence="2">DAOM 197198</strain>
    </source>
</reference>
<proteinExistence type="predicted"/>
<protein>
    <submittedName>
        <fullName evidence="2">Uncharacterized protein</fullName>
    </submittedName>
</protein>
<dbReference type="AlphaFoldDB" id="U9U6U4"/>
<gene>
    <name evidence="2" type="ORF">GLOINDRAFT_23196</name>
</gene>
<accession>U9U6U4</accession>
<evidence type="ECO:0000313" key="2">
    <source>
        <dbReference type="EMBL" id="ESA16070.1"/>
    </source>
</evidence>